<keyword evidence="1" id="KW-0175">Coiled coil</keyword>
<reference evidence="2" key="1">
    <citation type="journal article" date="2021" name="Proc. Natl. Acad. Sci. U.S.A.">
        <title>A Catalog of Tens of Thousands of Viruses from Human Metagenomes Reveals Hidden Associations with Chronic Diseases.</title>
        <authorList>
            <person name="Tisza M.J."/>
            <person name="Buck C.B."/>
        </authorList>
    </citation>
    <scope>NUCLEOTIDE SEQUENCE</scope>
    <source>
        <strain evidence="2">CtrAf3</strain>
    </source>
</reference>
<name>A0A8S5PUE4_9CAUD</name>
<dbReference type="Gene3D" id="1.20.5.340">
    <property type="match status" value="1"/>
</dbReference>
<accession>A0A8S5PUE4</accession>
<organism evidence="2">
    <name type="scientific">Siphoviridae sp. ctrAf3</name>
    <dbReference type="NCBI Taxonomy" id="2825687"/>
    <lineage>
        <taxon>Viruses</taxon>
        <taxon>Duplodnaviria</taxon>
        <taxon>Heunggongvirae</taxon>
        <taxon>Uroviricota</taxon>
        <taxon>Caudoviricetes</taxon>
    </lineage>
</organism>
<protein>
    <submittedName>
        <fullName evidence="2">Chromosome segregation protein</fullName>
    </submittedName>
</protein>
<evidence type="ECO:0000256" key="1">
    <source>
        <dbReference type="SAM" id="Coils"/>
    </source>
</evidence>
<dbReference type="EMBL" id="BK015512">
    <property type="protein sequence ID" value="DAE10482.1"/>
    <property type="molecule type" value="Genomic_DNA"/>
</dbReference>
<evidence type="ECO:0000313" key="2">
    <source>
        <dbReference type="EMBL" id="DAE10482.1"/>
    </source>
</evidence>
<proteinExistence type="predicted"/>
<dbReference type="SUPFAM" id="SSF57997">
    <property type="entry name" value="Tropomyosin"/>
    <property type="match status" value="1"/>
</dbReference>
<sequence>MNPTQPVYVPIPYINSKTIECDPVAFANWLNELVDKVNYHDLKLTELIKKVEKLTSEVACLDEKVKELEKRLKAVEDKIKEIENRVKVLEEFLNGTNNIFKELNDRIDWIYNHLPSGTGNIPDDWKFGMGNINVMSGNNGTPSLNIGIFTGLSIEENDIYFW</sequence>
<feature type="coiled-coil region" evidence="1">
    <location>
        <begin position="44"/>
        <end position="92"/>
    </location>
</feature>